<evidence type="ECO:0000256" key="1">
    <source>
        <dbReference type="SAM" id="Coils"/>
    </source>
</evidence>
<protein>
    <submittedName>
        <fullName evidence="3">Uncharacterized protein</fullName>
    </submittedName>
</protein>
<keyword evidence="1" id="KW-0175">Coiled coil</keyword>
<accession>A0A7S3YPN5</accession>
<feature type="compositionally biased region" description="Basic residues" evidence="2">
    <location>
        <begin position="211"/>
        <end position="230"/>
    </location>
</feature>
<reference evidence="3" key="1">
    <citation type="submission" date="2021-01" db="EMBL/GenBank/DDBJ databases">
        <authorList>
            <person name="Corre E."/>
            <person name="Pelletier E."/>
            <person name="Niang G."/>
            <person name="Scheremetjew M."/>
            <person name="Finn R."/>
            <person name="Kale V."/>
            <person name="Holt S."/>
            <person name="Cochrane G."/>
            <person name="Meng A."/>
            <person name="Brown T."/>
            <person name="Cohen L."/>
        </authorList>
    </citation>
    <scope>NUCLEOTIDE SEQUENCE</scope>
    <source>
        <strain evidence="3">CCCM811</strain>
    </source>
</reference>
<evidence type="ECO:0000313" key="3">
    <source>
        <dbReference type="EMBL" id="CAE0658057.1"/>
    </source>
</evidence>
<dbReference type="EMBL" id="HBIV01013064">
    <property type="protein sequence ID" value="CAE0658057.1"/>
    <property type="molecule type" value="Transcribed_RNA"/>
</dbReference>
<organism evidence="3">
    <name type="scientific">Lotharella globosa</name>
    <dbReference type="NCBI Taxonomy" id="91324"/>
    <lineage>
        <taxon>Eukaryota</taxon>
        <taxon>Sar</taxon>
        <taxon>Rhizaria</taxon>
        <taxon>Cercozoa</taxon>
        <taxon>Chlorarachniophyceae</taxon>
        <taxon>Lotharella</taxon>
    </lineage>
</organism>
<evidence type="ECO:0000256" key="2">
    <source>
        <dbReference type="SAM" id="MobiDB-lite"/>
    </source>
</evidence>
<proteinExistence type="predicted"/>
<feature type="compositionally biased region" description="Polar residues" evidence="2">
    <location>
        <begin position="194"/>
        <end position="204"/>
    </location>
</feature>
<feature type="coiled-coil region" evidence="1">
    <location>
        <begin position="134"/>
        <end position="161"/>
    </location>
</feature>
<name>A0A7S3YPN5_9EUKA</name>
<feature type="region of interest" description="Disordered" evidence="2">
    <location>
        <begin position="191"/>
        <end position="251"/>
    </location>
</feature>
<gene>
    <name evidence="3" type="ORF">LGLO00237_LOCUS9627</name>
</gene>
<sequence>MGVNVGWCVVGVGTHDIEEISPGEDRVQMINNIVTRRKQTEAQGDATARYLSFRFRTSPEEIYARNQSMQDEDLYRAGAGKLEDIVEEIEEKDAEKHADMRVTGAFEQYSSPNAPEVSGQSTDVETEKKVLQKIRELYMALLETKTENENLERDIDEMCHAQDIAKASWADRELRAQRELDHLRRIYVSEPNAHLSTPESQPNQHADAERVRRRKDYKPPKVKVSKKVERKKPFSPGISSGSHRFNKRESTSVIRIPKELLDLPIFGPDYPRPVFRMSLPTLTKCGR</sequence>
<dbReference type="AlphaFoldDB" id="A0A7S3YPN5"/>